<evidence type="ECO:0000256" key="2">
    <source>
        <dbReference type="SAM" id="Phobius"/>
    </source>
</evidence>
<reference evidence="5" key="1">
    <citation type="submission" date="2015-11" db="EMBL/GenBank/DDBJ databases">
        <authorList>
            <person name="Varghese N."/>
        </authorList>
    </citation>
    <scope>NUCLEOTIDE SEQUENCE [LARGE SCALE GENOMIC DNA]</scope>
</reference>
<evidence type="ECO:0000256" key="3">
    <source>
        <dbReference type="SAM" id="SignalP"/>
    </source>
</evidence>
<protein>
    <submittedName>
        <fullName evidence="4">Uncharacterized protein</fullName>
    </submittedName>
</protein>
<feature type="coiled-coil region" evidence="1">
    <location>
        <begin position="86"/>
        <end position="113"/>
    </location>
</feature>
<feature type="chain" id="PRO_5006624820" evidence="3">
    <location>
        <begin position="19"/>
        <end position="268"/>
    </location>
</feature>
<evidence type="ECO:0000313" key="5">
    <source>
        <dbReference type="Proteomes" id="UP000320623"/>
    </source>
</evidence>
<keyword evidence="3" id="KW-0732">Signal</keyword>
<dbReference type="SUPFAM" id="SSF57997">
    <property type="entry name" value="Tropomyosin"/>
    <property type="match status" value="1"/>
</dbReference>
<keyword evidence="2" id="KW-0472">Membrane</keyword>
<dbReference type="RefSeq" id="WP_140945342.1">
    <property type="nucleotide sequence ID" value="NZ_FAOO01000011.1"/>
</dbReference>
<dbReference type="AlphaFoldDB" id="A0A0S4N6C5"/>
<keyword evidence="2" id="KW-1133">Transmembrane helix</keyword>
<proteinExistence type="predicted"/>
<evidence type="ECO:0000313" key="4">
    <source>
        <dbReference type="EMBL" id="CUU06772.1"/>
    </source>
</evidence>
<feature type="signal peptide" evidence="3">
    <location>
        <begin position="1"/>
        <end position="18"/>
    </location>
</feature>
<accession>A0A0S4N6C5</accession>
<dbReference type="Gene3D" id="1.20.120.20">
    <property type="entry name" value="Apolipoprotein"/>
    <property type="match status" value="1"/>
</dbReference>
<gene>
    <name evidence="4" type="ORF">JGI1_01604</name>
</gene>
<dbReference type="EMBL" id="FAOO01000011">
    <property type="protein sequence ID" value="CUU06772.1"/>
    <property type="molecule type" value="Genomic_DNA"/>
</dbReference>
<organism evidence="4 5">
    <name type="scientific">Candidatus Thermokryptus mobilis</name>
    <dbReference type="NCBI Taxonomy" id="1643428"/>
    <lineage>
        <taxon>Bacteria</taxon>
        <taxon>Pseudomonadati</taxon>
        <taxon>Candidatus Kryptoniota</taxon>
        <taxon>Candidatus Thermokryptus</taxon>
    </lineage>
</organism>
<dbReference type="OrthoDB" id="9790195at2"/>
<keyword evidence="1" id="KW-0175">Coiled coil</keyword>
<evidence type="ECO:0000256" key="1">
    <source>
        <dbReference type="SAM" id="Coils"/>
    </source>
</evidence>
<keyword evidence="5" id="KW-1185">Reference proteome</keyword>
<feature type="coiled-coil region" evidence="1">
    <location>
        <begin position="231"/>
        <end position="262"/>
    </location>
</feature>
<feature type="transmembrane region" description="Helical" evidence="2">
    <location>
        <begin position="162"/>
        <end position="184"/>
    </location>
</feature>
<dbReference type="Proteomes" id="UP000320623">
    <property type="component" value="Unassembled WGS sequence"/>
</dbReference>
<name>A0A0S4N6C5_9BACT</name>
<sequence>MKVKLLFFIFALSSILFAQVQQQTKYSVDDVMKKLEAIDNSLNEKVNSLRSEFDQKLDQSVNQIRDELSSKIERLDSKVATISNGTEQVLKKISNVEAQNRGLRERISNVEKIVASVDGNVGAVKKSTDEINSGIKEVSAKVDENSAKFDAVLSKIASNRTALVLGFVIVIILSTIVAVGVFNLSKSTKSVEKNILDSFEGTAGKIEVTTNDLKTLADVLKQQTSEIVAYQRILEERIITAQQQIEAKIEEKLAARRRTQRKSSSPEE</sequence>
<keyword evidence="2" id="KW-0812">Transmembrane</keyword>
<dbReference type="STRING" id="1643428.GCA_001442855_01570"/>